<feature type="domain" description="YoaR-like putative peptidoglycan binding" evidence="3">
    <location>
        <begin position="102"/>
        <end position="210"/>
    </location>
</feature>
<keyword evidence="2" id="KW-1133">Transmembrane helix</keyword>
<dbReference type="InterPro" id="IPR007391">
    <property type="entry name" value="Vancomycin_resist_VanW"/>
</dbReference>
<evidence type="ECO:0000313" key="5">
    <source>
        <dbReference type="Proteomes" id="UP000723714"/>
    </source>
</evidence>
<evidence type="ECO:0000256" key="2">
    <source>
        <dbReference type="SAM" id="Phobius"/>
    </source>
</evidence>
<feature type="compositionally biased region" description="Low complexity" evidence="1">
    <location>
        <begin position="501"/>
        <end position="517"/>
    </location>
</feature>
<sequence length="529" mass="58008">MGNRKRRRRRRRITRAQAKVIYRLLQMILCAAVIILCVQFFLHRYIRKFDERIIIQGVSIGKTDVSGLNAKRAKEKIQKELSVYSDVKVSLSLEDGREAEATLGELGLTVKKLDSVVQKAVDYGKKGNALSCYRILKRAQKHENKKEIPVTYAVTEKSALAGLNAAFKDQLNLPENAKVTQDDSGVVIVKEKPGEVLDVGKTVKSINKFLAGSWDEKGGKVKAYLTYNDPEITKADLKTMTDLLGSYTTFYGSDGSGRAQNIESGAKHIDGAIIKPGEEFSADAAMRPYTEENGFTEAASYEDDKVVQSMGGGICQISTTLYNAVLYAELEVTERSPHTMLVHYVEPSQDAAIADDVKDLKFKNNLESPIYVESVLSDGCITFNIYGKETREAGRSLEFVSETTGTDLPEGKRYIATDDGIGNFYVLSQAQPAISAQLVKVVYQDGEEVSRNVINNSEYVPSKETIAVGTASDDPQVTDQMNQAILSQDESQIMSTIQKLTGASDSSQDSTQDSSGAENDSAGQDGTQN</sequence>
<dbReference type="RefSeq" id="WP_216240935.1">
    <property type="nucleotide sequence ID" value="NZ_JABACJ020000006.1"/>
</dbReference>
<keyword evidence="2" id="KW-0812">Transmembrane</keyword>
<organism evidence="4 5">
    <name type="scientific">Faecalicatena faecalis</name>
    <dbReference type="NCBI Taxonomy" id="2726362"/>
    <lineage>
        <taxon>Bacteria</taxon>
        <taxon>Bacillati</taxon>
        <taxon>Bacillota</taxon>
        <taxon>Clostridia</taxon>
        <taxon>Lachnospirales</taxon>
        <taxon>Lachnospiraceae</taxon>
        <taxon>Faecalicatena</taxon>
    </lineage>
</organism>
<evidence type="ECO:0000259" key="3">
    <source>
        <dbReference type="Pfam" id="PF12229"/>
    </source>
</evidence>
<keyword evidence="2" id="KW-0472">Membrane</keyword>
<evidence type="ECO:0000313" key="4">
    <source>
        <dbReference type="EMBL" id="MBU3875916.1"/>
    </source>
</evidence>
<evidence type="ECO:0000256" key="1">
    <source>
        <dbReference type="SAM" id="MobiDB-lite"/>
    </source>
</evidence>
<dbReference type="Pfam" id="PF04294">
    <property type="entry name" value="VanW"/>
    <property type="match status" value="1"/>
</dbReference>
<feature type="region of interest" description="Disordered" evidence="1">
    <location>
        <begin position="495"/>
        <end position="529"/>
    </location>
</feature>
<dbReference type="InterPro" id="IPR022029">
    <property type="entry name" value="YoaR-like_PG-bd"/>
</dbReference>
<name>A0ABS6D382_9FIRM</name>
<dbReference type="InterPro" id="IPR052913">
    <property type="entry name" value="Glycopeptide_resist_protein"/>
</dbReference>
<proteinExistence type="predicted"/>
<gene>
    <name evidence="4" type="ORF">HGO97_008830</name>
</gene>
<accession>A0ABS6D382</accession>
<reference evidence="4 5" key="1">
    <citation type="submission" date="2021-06" db="EMBL/GenBank/DDBJ databases">
        <title>Faecalicatena sp. nov. isolated from porcine feces.</title>
        <authorList>
            <person name="Oh B.S."/>
            <person name="Lee J.H."/>
        </authorList>
    </citation>
    <scope>NUCLEOTIDE SEQUENCE [LARGE SCALE GENOMIC DNA]</scope>
    <source>
        <strain evidence="4 5">AGMB00832</strain>
    </source>
</reference>
<keyword evidence="5" id="KW-1185">Reference proteome</keyword>
<dbReference type="PANTHER" id="PTHR35788:SF1">
    <property type="entry name" value="EXPORTED PROTEIN"/>
    <property type="match status" value="1"/>
</dbReference>
<dbReference type="Pfam" id="PF12229">
    <property type="entry name" value="PG_binding_4"/>
    <property type="match status" value="1"/>
</dbReference>
<dbReference type="EMBL" id="JABACJ020000006">
    <property type="protein sequence ID" value="MBU3875916.1"/>
    <property type="molecule type" value="Genomic_DNA"/>
</dbReference>
<dbReference type="Proteomes" id="UP000723714">
    <property type="component" value="Unassembled WGS sequence"/>
</dbReference>
<protein>
    <submittedName>
        <fullName evidence="4">VanW family protein</fullName>
    </submittedName>
</protein>
<comment type="caution">
    <text evidence="4">The sequence shown here is derived from an EMBL/GenBank/DDBJ whole genome shotgun (WGS) entry which is preliminary data.</text>
</comment>
<feature type="transmembrane region" description="Helical" evidence="2">
    <location>
        <begin position="20"/>
        <end position="42"/>
    </location>
</feature>
<dbReference type="PANTHER" id="PTHR35788">
    <property type="entry name" value="EXPORTED PROTEIN-RELATED"/>
    <property type="match status" value="1"/>
</dbReference>